<name>A0A495SDG4_9FLAO</name>
<organism evidence="1 2">
    <name type="scientific">Chryseobacterium defluvii</name>
    <dbReference type="NCBI Taxonomy" id="160396"/>
    <lineage>
        <taxon>Bacteria</taxon>
        <taxon>Pseudomonadati</taxon>
        <taxon>Bacteroidota</taxon>
        <taxon>Flavobacteriia</taxon>
        <taxon>Flavobacteriales</taxon>
        <taxon>Weeksellaceae</taxon>
        <taxon>Chryseobacterium group</taxon>
        <taxon>Chryseobacterium</taxon>
    </lineage>
</organism>
<proteinExistence type="predicted"/>
<comment type="caution">
    <text evidence="1">The sequence shown here is derived from an EMBL/GenBank/DDBJ whole genome shotgun (WGS) entry which is preliminary data.</text>
</comment>
<protein>
    <submittedName>
        <fullName evidence="1">Uncharacterized protein</fullName>
    </submittedName>
</protein>
<accession>A0A495SDG4</accession>
<dbReference type="Proteomes" id="UP000272428">
    <property type="component" value="Unassembled WGS sequence"/>
</dbReference>
<evidence type="ECO:0000313" key="2">
    <source>
        <dbReference type="Proteomes" id="UP000272428"/>
    </source>
</evidence>
<reference evidence="1 2" key="1">
    <citation type="submission" date="2018-10" db="EMBL/GenBank/DDBJ databases">
        <title>Genomic Encyclopedia of Archaeal and Bacterial Type Strains, Phase II (KMG-II): from individual species to whole genera.</title>
        <authorList>
            <person name="Goeker M."/>
        </authorList>
    </citation>
    <scope>NUCLEOTIDE SEQUENCE [LARGE SCALE GENOMIC DNA]</scope>
    <source>
        <strain evidence="1 2">DSM 14219</strain>
    </source>
</reference>
<evidence type="ECO:0000313" key="1">
    <source>
        <dbReference type="EMBL" id="RKS98227.1"/>
    </source>
</evidence>
<dbReference type="EMBL" id="RBXB01000002">
    <property type="protein sequence ID" value="RKS98227.1"/>
    <property type="molecule type" value="Genomic_DNA"/>
</dbReference>
<keyword evidence="2" id="KW-1185">Reference proteome</keyword>
<sequence length="122" mass="14449">MKKEVIHISTIPVTIKVIQVGEKKLSVSVFNQIPIDDAFFTKLSSDERISCFIGWVERETKYILYSLDGILLRFQINNELLTSSDWDYKRKQYQKKYKLKHKDFLLEIGNFLNNKNQIYIAI</sequence>
<gene>
    <name evidence="1" type="ORF">BCF58_2368</name>
</gene>
<dbReference type="AlphaFoldDB" id="A0A495SDG4"/>